<evidence type="ECO:0000313" key="2">
    <source>
        <dbReference type="EMBL" id="PNP84840.1"/>
    </source>
</evidence>
<protein>
    <submittedName>
        <fullName evidence="2">Uncharacterized protein</fullName>
    </submittedName>
</protein>
<name>A0A2K0WRG6_GIBNY</name>
<accession>A0A2K0WRG6</accession>
<proteinExistence type="predicted"/>
<organism evidence="2 3">
    <name type="scientific">Gibberella nygamai</name>
    <name type="common">Bean root rot disease fungus</name>
    <name type="synonym">Fusarium nygamai</name>
    <dbReference type="NCBI Taxonomy" id="42673"/>
    <lineage>
        <taxon>Eukaryota</taxon>
        <taxon>Fungi</taxon>
        <taxon>Dikarya</taxon>
        <taxon>Ascomycota</taxon>
        <taxon>Pezizomycotina</taxon>
        <taxon>Sordariomycetes</taxon>
        <taxon>Hypocreomycetidae</taxon>
        <taxon>Hypocreales</taxon>
        <taxon>Nectriaceae</taxon>
        <taxon>Fusarium</taxon>
        <taxon>Fusarium fujikuroi species complex</taxon>
    </lineage>
</organism>
<reference evidence="2 3" key="1">
    <citation type="submission" date="2017-06" db="EMBL/GenBank/DDBJ databases">
        <title>Genome of Fusarium nygamai isolate CS10214.</title>
        <authorList>
            <person name="Gardiner D.M."/>
            <person name="Obanor F."/>
            <person name="Kazan K."/>
        </authorList>
    </citation>
    <scope>NUCLEOTIDE SEQUENCE [LARGE SCALE GENOMIC DNA]</scope>
    <source>
        <strain evidence="2 3">CS10214</strain>
    </source>
</reference>
<keyword evidence="3" id="KW-1185">Reference proteome</keyword>
<keyword evidence="1" id="KW-0732">Signal</keyword>
<dbReference type="AlphaFoldDB" id="A0A2K0WRG6"/>
<dbReference type="Proteomes" id="UP000236664">
    <property type="component" value="Unassembled WGS sequence"/>
</dbReference>
<feature type="signal peptide" evidence="1">
    <location>
        <begin position="1"/>
        <end position="19"/>
    </location>
</feature>
<gene>
    <name evidence="2" type="ORF">FNYG_01934</name>
</gene>
<comment type="caution">
    <text evidence="2">The sequence shown here is derived from an EMBL/GenBank/DDBJ whole genome shotgun (WGS) entry which is preliminary data.</text>
</comment>
<dbReference type="EMBL" id="MTQA01000038">
    <property type="protein sequence ID" value="PNP84840.1"/>
    <property type="molecule type" value="Genomic_DNA"/>
</dbReference>
<sequence>MKTAVFVTLLSAASSLVSAGIVVTPVFFNQIVEKLSGDCPFGVVTPQGCAPQRG</sequence>
<evidence type="ECO:0000313" key="3">
    <source>
        <dbReference type="Proteomes" id="UP000236664"/>
    </source>
</evidence>
<evidence type="ECO:0000256" key="1">
    <source>
        <dbReference type="SAM" id="SignalP"/>
    </source>
</evidence>
<feature type="chain" id="PRO_5014423503" evidence="1">
    <location>
        <begin position="20"/>
        <end position="54"/>
    </location>
</feature>
<dbReference type="OrthoDB" id="5144659at2759"/>